<dbReference type="PROSITE" id="PS00211">
    <property type="entry name" value="ABC_TRANSPORTER_1"/>
    <property type="match status" value="1"/>
</dbReference>
<dbReference type="InterPro" id="IPR017871">
    <property type="entry name" value="ABC_transporter-like_CS"/>
</dbReference>
<accession>A0A6M6DZW6</accession>
<organism evidence="7 8">
    <name type="scientific">Priestia megaterium</name>
    <name type="common">Bacillus megaterium</name>
    <dbReference type="NCBI Taxonomy" id="1404"/>
    <lineage>
        <taxon>Bacteria</taxon>
        <taxon>Bacillati</taxon>
        <taxon>Bacillota</taxon>
        <taxon>Bacilli</taxon>
        <taxon>Bacillales</taxon>
        <taxon>Bacillaceae</taxon>
        <taxon>Priestia</taxon>
    </lineage>
</organism>
<dbReference type="InterPro" id="IPR003439">
    <property type="entry name" value="ABC_transporter-like_ATP-bd"/>
</dbReference>
<dbReference type="PROSITE" id="PS50893">
    <property type="entry name" value="ABC_TRANSPORTER_2"/>
    <property type="match status" value="1"/>
</dbReference>
<keyword evidence="2" id="KW-0813">Transport</keyword>
<evidence type="ECO:0000256" key="3">
    <source>
        <dbReference type="ARBA" id="ARBA00022741"/>
    </source>
</evidence>
<dbReference type="SUPFAM" id="SSF52540">
    <property type="entry name" value="P-loop containing nucleoside triphosphate hydrolases"/>
    <property type="match status" value="1"/>
</dbReference>
<feature type="coiled-coil region" evidence="5">
    <location>
        <begin position="106"/>
        <end position="133"/>
    </location>
</feature>
<comment type="similarity">
    <text evidence="1">Belongs to the ABC transporter superfamily.</text>
</comment>
<dbReference type="PANTHER" id="PTHR42711:SF5">
    <property type="entry name" value="ABC TRANSPORTER ATP-BINDING PROTEIN NATA"/>
    <property type="match status" value="1"/>
</dbReference>
<evidence type="ECO:0000313" key="7">
    <source>
        <dbReference type="EMBL" id="QJX80292.1"/>
    </source>
</evidence>
<dbReference type="GO" id="GO:0005524">
    <property type="term" value="F:ATP binding"/>
    <property type="evidence" value="ECO:0007669"/>
    <property type="project" value="UniProtKB-KW"/>
</dbReference>
<dbReference type="InterPro" id="IPR050763">
    <property type="entry name" value="ABC_transporter_ATP-binding"/>
</dbReference>
<dbReference type="RefSeq" id="WP_171778277.1">
    <property type="nucleotide sequence ID" value="NZ_CP045273.1"/>
</dbReference>
<keyword evidence="5" id="KW-0175">Coiled coil</keyword>
<keyword evidence="4 7" id="KW-0067">ATP-binding</keyword>
<dbReference type="Pfam" id="PF00005">
    <property type="entry name" value="ABC_tran"/>
    <property type="match status" value="1"/>
</dbReference>
<dbReference type="CDD" id="cd03264">
    <property type="entry name" value="ABC_drug_resistance_like"/>
    <property type="match status" value="1"/>
</dbReference>
<evidence type="ECO:0000313" key="8">
    <source>
        <dbReference type="Proteomes" id="UP000501076"/>
    </source>
</evidence>
<dbReference type="AlphaFoldDB" id="A0A6M6DZW6"/>
<evidence type="ECO:0000256" key="5">
    <source>
        <dbReference type="SAM" id="Coils"/>
    </source>
</evidence>
<feature type="domain" description="ABC transporter" evidence="6">
    <location>
        <begin position="4"/>
        <end position="231"/>
    </location>
</feature>
<gene>
    <name evidence="7" type="ORF">FDZ14_29810</name>
</gene>
<dbReference type="EMBL" id="CP045273">
    <property type="protein sequence ID" value="QJX80292.1"/>
    <property type="molecule type" value="Genomic_DNA"/>
</dbReference>
<protein>
    <submittedName>
        <fullName evidence="7">ATP-binding cassette domain-containing protein</fullName>
    </submittedName>
</protein>
<evidence type="ECO:0000256" key="4">
    <source>
        <dbReference type="ARBA" id="ARBA00022840"/>
    </source>
</evidence>
<dbReference type="InterPro" id="IPR027417">
    <property type="entry name" value="P-loop_NTPase"/>
</dbReference>
<dbReference type="InterPro" id="IPR003593">
    <property type="entry name" value="AAA+_ATPase"/>
</dbReference>
<evidence type="ECO:0000259" key="6">
    <source>
        <dbReference type="PROSITE" id="PS50893"/>
    </source>
</evidence>
<keyword evidence="7" id="KW-0614">Plasmid</keyword>
<name>A0A6M6DZW6_PRIMG</name>
<dbReference type="SMART" id="SM00382">
    <property type="entry name" value="AAA"/>
    <property type="match status" value="1"/>
</dbReference>
<evidence type="ECO:0000256" key="1">
    <source>
        <dbReference type="ARBA" id="ARBA00005417"/>
    </source>
</evidence>
<evidence type="ECO:0000256" key="2">
    <source>
        <dbReference type="ARBA" id="ARBA00022448"/>
    </source>
</evidence>
<geneLocation type="plasmid" evidence="8">
    <name>pfdu301a</name>
</geneLocation>
<reference evidence="7 8" key="1">
    <citation type="submission" date="2019-10" db="EMBL/GenBank/DDBJ databases">
        <title>Complete genome sequences for adaption low water activity.</title>
        <authorList>
            <person name="Zhao L."/>
            <person name="Zhong J."/>
        </authorList>
    </citation>
    <scope>NUCLEOTIDE SEQUENCE [LARGE SCALE GENOMIC DNA]</scope>
    <source>
        <strain evidence="7 8">FDU301</strain>
        <plasmid evidence="8">pfdu301a</plasmid>
    </source>
</reference>
<dbReference type="Gene3D" id="3.40.50.300">
    <property type="entry name" value="P-loop containing nucleotide triphosphate hydrolases"/>
    <property type="match status" value="1"/>
</dbReference>
<keyword evidence="3" id="KW-0547">Nucleotide-binding</keyword>
<dbReference type="Proteomes" id="UP000501076">
    <property type="component" value="Plasmid pFDU301A"/>
</dbReference>
<dbReference type="GO" id="GO:0016887">
    <property type="term" value="F:ATP hydrolysis activity"/>
    <property type="evidence" value="ECO:0007669"/>
    <property type="project" value="InterPro"/>
</dbReference>
<proteinExistence type="inferred from homology"/>
<sequence>MKQIYLKEINKTYKNKQVLQNLTFDIKGSFGLLGPNGAGKTTLMRILTTLVPADSGKILMDDAVSWNNPNTVRSYIGYLPQHFSLYKNMTVNECLLHLAVLKGIEKSKAKEEISSLLQEVNLQEQKKKKIKQLSGGMLRRVGIAQALLGNPPFLIVDEPTVGLDIEERVRFRNLLRTIGKDRTILISTHIVEDVEIICDYIGILKQGKLIFVGRKEELKSLVEDKIKEEYLTLDEADAIQDRVISLKQENERCLVRYFVDEKITDQTTISPTIEDAYLFLTRKGE</sequence>
<dbReference type="PANTHER" id="PTHR42711">
    <property type="entry name" value="ABC TRANSPORTER ATP-BINDING PROTEIN"/>
    <property type="match status" value="1"/>
</dbReference>